<dbReference type="Proteomes" id="UP000053860">
    <property type="component" value="Unassembled WGS sequence"/>
</dbReference>
<organism evidence="1 2">
    <name type="scientific">Proteiniphilum acetatigenes</name>
    <dbReference type="NCBI Taxonomy" id="294710"/>
    <lineage>
        <taxon>Bacteria</taxon>
        <taxon>Pseudomonadati</taxon>
        <taxon>Bacteroidota</taxon>
        <taxon>Bacteroidia</taxon>
        <taxon>Bacteroidales</taxon>
        <taxon>Dysgonomonadaceae</taxon>
        <taxon>Proteiniphilum</taxon>
    </lineage>
</organism>
<name>A0A117LZS1_9BACT</name>
<dbReference type="EMBL" id="LGGN01000235">
    <property type="protein sequence ID" value="KUK76542.1"/>
    <property type="molecule type" value="Genomic_DNA"/>
</dbReference>
<comment type="caution">
    <text evidence="1">The sequence shown here is derived from an EMBL/GenBank/DDBJ whole genome shotgun (WGS) entry which is preliminary data.</text>
</comment>
<evidence type="ECO:0000313" key="1">
    <source>
        <dbReference type="EMBL" id="KUK76542.1"/>
    </source>
</evidence>
<gene>
    <name evidence="1" type="ORF">XD92_1169</name>
</gene>
<accession>A0A117LZS1</accession>
<dbReference type="AlphaFoldDB" id="A0A117LZS1"/>
<sequence>MNIIFTNPTGRSLQAQIGNIKTKKGGKYEDQPKSAWARYILLAHKMQMTGHLCPKDT</sequence>
<evidence type="ECO:0000313" key="2">
    <source>
        <dbReference type="Proteomes" id="UP000053860"/>
    </source>
</evidence>
<protein>
    <submittedName>
        <fullName evidence="1">Uncharacterized protein</fullName>
    </submittedName>
</protein>
<reference evidence="2" key="1">
    <citation type="journal article" date="2015" name="MBio">
        <title>Genome-Resolved Metagenomic Analysis Reveals Roles for Candidate Phyla and Other Microbial Community Members in Biogeochemical Transformations in Oil Reservoirs.</title>
        <authorList>
            <person name="Hu P."/>
            <person name="Tom L."/>
            <person name="Singh A."/>
            <person name="Thomas B.C."/>
            <person name="Baker B.J."/>
            <person name="Piceno Y.M."/>
            <person name="Andersen G.L."/>
            <person name="Banfield J.F."/>
        </authorList>
    </citation>
    <scope>NUCLEOTIDE SEQUENCE [LARGE SCALE GENOMIC DNA]</scope>
</reference>
<proteinExistence type="predicted"/>